<feature type="compositionally biased region" description="Basic and acidic residues" evidence="1">
    <location>
        <begin position="1"/>
        <end position="10"/>
    </location>
</feature>
<dbReference type="PANTHER" id="PTHR40076:SF1">
    <property type="entry name" value="MEMBRANE PROTEIN"/>
    <property type="match status" value="1"/>
</dbReference>
<evidence type="ECO:0008006" key="5">
    <source>
        <dbReference type="Google" id="ProtNLM"/>
    </source>
</evidence>
<evidence type="ECO:0000256" key="2">
    <source>
        <dbReference type="SAM" id="Phobius"/>
    </source>
</evidence>
<sequence length="287" mass="29912">MTEYPPRENEPNVPLGKGSGQPEPSAGQYPPPGGQNYPPPGQGYSPQGGFPPPPPPVDQYSAQGGYPGPAGFGPPQLSVGSALSYGWSKYKANAGAWIAICLLSLVASWFVQFAFSGFDFQNELSGGGAALSVIGTVLSFIVSTLFRAAFTNGALAELDGNRPSIGAFFNFRNLSAVFIIAVLVGIATVVGFILLIIPGLIVLYLTWYALTFAIDRNQDAFTAIKSSFELTSKNIGSLLLLALACFGLNVLGAILCLVGLLVTIPVTLIASTYAYRVLTGGPVSPVG</sequence>
<name>A0A2G3PLK7_WILMA</name>
<evidence type="ECO:0000256" key="1">
    <source>
        <dbReference type="SAM" id="MobiDB-lite"/>
    </source>
</evidence>
<feature type="compositionally biased region" description="Pro residues" evidence="1">
    <location>
        <begin position="29"/>
        <end position="41"/>
    </location>
</feature>
<accession>A0A2G3PLK7</accession>
<organism evidence="3 4">
    <name type="scientific">Williamsia marianensis</name>
    <dbReference type="NCBI Taxonomy" id="85044"/>
    <lineage>
        <taxon>Bacteria</taxon>
        <taxon>Bacillati</taxon>
        <taxon>Actinomycetota</taxon>
        <taxon>Actinomycetes</taxon>
        <taxon>Mycobacteriales</taxon>
        <taxon>Nocardiaceae</taxon>
        <taxon>Williamsia</taxon>
    </lineage>
</organism>
<feature type="transmembrane region" description="Helical" evidence="2">
    <location>
        <begin position="192"/>
        <end position="214"/>
    </location>
</feature>
<keyword evidence="2" id="KW-0472">Membrane</keyword>
<feature type="transmembrane region" description="Helical" evidence="2">
    <location>
        <begin position="94"/>
        <end position="115"/>
    </location>
</feature>
<feature type="transmembrane region" description="Helical" evidence="2">
    <location>
        <begin position="127"/>
        <end position="146"/>
    </location>
</feature>
<dbReference type="InterPro" id="IPR010380">
    <property type="entry name" value="DUF975"/>
</dbReference>
<comment type="caution">
    <text evidence="3">The sequence shown here is derived from an EMBL/GenBank/DDBJ whole genome shotgun (WGS) entry which is preliminary data.</text>
</comment>
<evidence type="ECO:0000313" key="4">
    <source>
        <dbReference type="Proteomes" id="UP000225108"/>
    </source>
</evidence>
<dbReference type="AlphaFoldDB" id="A0A2G3PLK7"/>
<feature type="transmembrane region" description="Helical" evidence="2">
    <location>
        <begin position="167"/>
        <end position="186"/>
    </location>
</feature>
<feature type="region of interest" description="Disordered" evidence="1">
    <location>
        <begin position="1"/>
        <end position="66"/>
    </location>
</feature>
<keyword evidence="2" id="KW-0812">Transmembrane</keyword>
<proteinExistence type="predicted"/>
<protein>
    <recommendedName>
        <fullName evidence="5">Integral membrane protein</fullName>
    </recommendedName>
</protein>
<dbReference type="RefSeq" id="WP_099382737.1">
    <property type="nucleotide sequence ID" value="NZ_PEBD01000008.1"/>
</dbReference>
<gene>
    <name evidence="3" type="ORF">CSW57_10520</name>
</gene>
<dbReference type="Proteomes" id="UP000225108">
    <property type="component" value="Unassembled WGS sequence"/>
</dbReference>
<dbReference type="PANTHER" id="PTHR40076">
    <property type="entry name" value="MEMBRANE PROTEIN-RELATED"/>
    <property type="match status" value="1"/>
</dbReference>
<feature type="transmembrane region" description="Helical" evidence="2">
    <location>
        <begin position="235"/>
        <end position="262"/>
    </location>
</feature>
<dbReference type="EMBL" id="PEBD01000008">
    <property type="protein sequence ID" value="PHV66709.1"/>
    <property type="molecule type" value="Genomic_DNA"/>
</dbReference>
<reference evidence="3 4" key="1">
    <citation type="submission" date="2017-10" db="EMBL/GenBank/DDBJ databases">
        <title>The draft genome sequence of Williamsia sp. BULT 1.1 isolated from the semi-arid grassland soils from South Africa.</title>
        <authorList>
            <person name="Kabwe M.H."/>
            <person name="Govender N."/>
            <person name="Mutseka Lunga P."/>
            <person name="Vikram S."/>
            <person name="Makhalanyane T.P."/>
        </authorList>
    </citation>
    <scope>NUCLEOTIDE SEQUENCE [LARGE SCALE GENOMIC DNA]</scope>
    <source>
        <strain evidence="3 4">BULT 1.1</strain>
    </source>
</reference>
<keyword evidence="2" id="KW-1133">Transmembrane helix</keyword>
<evidence type="ECO:0000313" key="3">
    <source>
        <dbReference type="EMBL" id="PHV66709.1"/>
    </source>
</evidence>